<dbReference type="RefSeq" id="WP_345334014.1">
    <property type="nucleotide sequence ID" value="NZ_BAABJI010000004.1"/>
</dbReference>
<evidence type="ECO:0000313" key="1">
    <source>
        <dbReference type="EMBL" id="GAA4929984.1"/>
    </source>
</evidence>
<evidence type="ECO:0000313" key="2">
    <source>
        <dbReference type="Proteomes" id="UP001501436"/>
    </source>
</evidence>
<gene>
    <name evidence="1" type="ORF">GCM10023313_38530</name>
</gene>
<dbReference type="EMBL" id="BAABJI010000004">
    <property type="protein sequence ID" value="GAA4929984.1"/>
    <property type="molecule type" value="Genomic_DNA"/>
</dbReference>
<dbReference type="Proteomes" id="UP001501436">
    <property type="component" value="Unassembled WGS sequence"/>
</dbReference>
<protein>
    <recommendedName>
        <fullName evidence="3">HEPN AbiU2-like domain-containing protein</fullName>
    </recommendedName>
</protein>
<name>A0ABP9G7R9_9SPHI</name>
<accession>A0ABP9G7R9</accession>
<keyword evidence="2" id="KW-1185">Reference proteome</keyword>
<organism evidence="1 2">
    <name type="scientific">Mucilaginibacter defluvii</name>
    <dbReference type="NCBI Taxonomy" id="1196019"/>
    <lineage>
        <taxon>Bacteria</taxon>
        <taxon>Pseudomonadati</taxon>
        <taxon>Bacteroidota</taxon>
        <taxon>Sphingobacteriia</taxon>
        <taxon>Sphingobacteriales</taxon>
        <taxon>Sphingobacteriaceae</taxon>
        <taxon>Mucilaginibacter</taxon>
    </lineage>
</organism>
<proteinExistence type="predicted"/>
<comment type="caution">
    <text evidence="1">The sequence shown here is derived from an EMBL/GenBank/DDBJ whole genome shotgun (WGS) entry which is preliminary data.</text>
</comment>
<reference evidence="2" key="1">
    <citation type="journal article" date="2019" name="Int. J. Syst. Evol. Microbiol.">
        <title>The Global Catalogue of Microorganisms (GCM) 10K type strain sequencing project: providing services to taxonomists for standard genome sequencing and annotation.</title>
        <authorList>
            <consortium name="The Broad Institute Genomics Platform"/>
            <consortium name="The Broad Institute Genome Sequencing Center for Infectious Disease"/>
            <person name="Wu L."/>
            <person name="Ma J."/>
        </authorList>
    </citation>
    <scope>NUCLEOTIDE SEQUENCE [LARGE SCALE GENOMIC DNA]</scope>
    <source>
        <strain evidence="2">JCM 18283</strain>
    </source>
</reference>
<sequence>MNIDVKQLQAEVQANFSNASWEAYEKIRDSYLVVLHGNYDHIRDEIMKCITFQLFQASITLTNHLLELLLKDCLIINDLGTSKLNDPTVFSKYETAAKKYDSLMLNQTINEAKDRGIINLDEYNKLKDFKNKFRNAYSHGEKAKIFKGSNPVNFGFGKLDGSQPLQTGTVEPQYFFVAHGEMQAAIASQNAIEYFKDVDKLVIQIEKRHHPEIEIYPEAYKRHFNL</sequence>
<evidence type="ECO:0008006" key="3">
    <source>
        <dbReference type="Google" id="ProtNLM"/>
    </source>
</evidence>